<gene>
    <name evidence="1" type="ORF">G4G71_11040</name>
    <name evidence="2" type="ORF">G4G71_22250</name>
</gene>
<protein>
    <recommendedName>
        <fullName evidence="4">DUF1364 domain-containing protein</fullName>
    </recommendedName>
</protein>
<dbReference type="EMBL" id="CP048833">
    <property type="protein sequence ID" value="QJP08383.1"/>
    <property type="molecule type" value="Genomic_DNA"/>
</dbReference>
<dbReference type="Gene3D" id="3.30.50.20">
    <property type="entry name" value="prophage-derive protein ybcO"/>
    <property type="match status" value="1"/>
</dbReference>
<organism evidence="1 3">
    <name type="scientific">Pseudomonas multiresinivorans</name>
    <dbReference type="NCBI Taxonomy" id="95301"/>
    <lineage>
        <taxon>Bacteria</taxon>
        <taxon>Pseudomonadati</taxon>
        <taxon>Pseudomonadota</taxon>
        <taxon>Gammaproteobacteria</taxon>
        <taxon>Pseudomonadales</taxon>
        <taxon>Pseudomonadaceae</taxon>
        <taxon>Pseudomonas</taxon>
    </lineage>
</organism>
<dbReference type="KEGG" id="pmui:G4G71_22250"/>
<proteinExistence type="predicted"/>
<evidence type="ECO:0000313" key="2">
    <source>
        <dbReference type="EMBL" id="QJP10474.1"/>
    </source>
</evidence>
<dbReference type="Proteomes" id="UP000502549">
    <property type="component" value="Chromosome"/>
</dbReference>
<dbReference type="KEGG" id="pmui:G4G71_11040"/>
<evidence type="ECO:0000313" key="3">
    <source>
        <dbReference type="Proteomes" id="UP000502549"/>
    </source>
</evidence>
<evidence type="ECO:0008006" key="4">
    <source>
        <dbReference type="Google" id="ProtNLM"/>
    </source>
</evidence>
<dbReference type="RefSeq" id="WP_169937585.1">
    <property type="nucleotide sequence ID" value="NZ_CP048833.1"/>
</dbReference>
<evidence type="ECO:0000313" key="1">
    <source>
        <dbReference type="EMBL" id="QJP08383.1"/>
    </source>
</evidence>
<reference evidence="1 3" key="1">
    <citation type="submission" date="2020-02" db="EMBL/GenBank/DDBJ databases">
        <title>Complete genome sequence of Pseudomonas multiresinivorans ORNL1.</title>
        <authorList>
            <person name="Podar M."/>
        </authorList>
    </citation>
    <scope>NUCLEOTIDE SEQUENCE [LARGE SCALE GENOMIC DNA]</scope>
    <source>
        <strain evidence="3">populi</strain>
        <strain evidence="1">Populi</strain>
    </source>
</reference>
<sequence>MILSQRSQPYRSRKWLAAVHQIECCMLCGKYGVQAAHLNEGKGMSQKTDDCLCAALCPECHYELDNGTKYTREERREVLRKASLDTIAQLARMGLIDAKEGV</sequence>
<keyword evidence="3" id="KW-1185">Reference proteome</keyword>
<name>A0A7Z3BKB5_9PSED</name>
<accession>A0A7Z3BKB5</accession>
<dbReference type="EMBL" id="CP048833">
    <property type="protein sequence ID" value="QJP10474.1"/>
    <property type="molecule type" value="Genomic_DNA"/>
</dbReference>
<dbReference type="AlphaFoldDB" id="A0A7Z3BKB5"/>